<evidence type="ECO:0000256" key="1">
    <source>
        <dbReference type="ARBA" id="ARBA00004752"/>
    </source>
</evidence>
<evidence type="ECO:0000256" key="8">
    <source>
        <dbReference type="ARBA" id="ARBA00023316"/>
    </source>
</evidence>
<comment type="pathway">
    <text evidence="1 9">Cell wall biogenesis; peptidoglycan biosynthesis.</text>
</comment>
<protein>
    <submittedName>
        <fullName evidence="12">L,D-transpeptidase catalytic domain</fullName>
    </submittedName>
</protein>
<dbReference type="GO" id="GO:0071555">
    <property type="term" value="P:cell wall organization"/>
    <property type="evidence" value="ECO:0007669"/>
    <property type="project" value="UniProtKB-UniRule"/>
</dbReference>
<evidence type="ECO:0000256" key="4">
    <source>
        <dbReference type="ARBA" id="ARBA00022679"/>
    </source>
</evidence>
<keyword evidence="5" id="KW-0378">Hydrolase</keyword>
<keyword evidence="6 9" id="KW-0133">Cell shape</keyword>
<dbReference type="InterPro" id="IPR050979">
    <property type="entry name" value="LD-transpeptidase"/>
</dbReference>
<accession>A0A1H0NLP5</accession>
<dbReference type="PANTHER" id="PTHR30582:SF24">
    <property type="entry name" value="L,D-TRANSPEPTIDASE ERFK_SRFK-RELATED"/>
    <property type="match status" value="1"/>
</dbReference>
<keyword evidence="4" id="KW-0808">Transferase</keyword>
<reference evidence="12 13" key="1">
    <citation type="submission" date="2016-10" db="EMBL/GenBank/DDBJ databases">
        <authorList>
            <person name="de Groot N.N."/>
        </authorList>
    </citation>
    <scope>NUCLEOTIDE SEQUENCE [LARGE SCALE GENOMIC DNA]</scope>
    <source>
        <strain evidence="13">L7-484,KACC 16230,DSM 25025</strain>
    </source>
</reference>
<feature type="active site" description="Nucleophile" evidence="9">
    <location>
        <position position="170"/>
    </location>
</feature>
<organism evidence="12 13">
    <name type="scientific">Aureimonas jatrophae</name>
    <dbReference type="NCBI Taxonomy" id="1166073"/>
    <lineage>
        <taxon>Bacteria</taxon>
        <taxon>Pseudomonadati</taxon>
        <taxon>Pseudomonadota</taxon>
        <taxon>Alphaproteobacteria</taxon>
        <taxon>Hyphomicrobiales</taxon>
        <taxon>Aurantimonadaceae</taxon>
        <taxon>Aureimonas</taxon>
    </lineage>
</organism>
<feature type="active site" description="Proton donor/acceptor" evidence="9">
    <location>
        <position position="154"/>
    </location>
</feature>
<comment type="similarity">
    <text evidence="2">Belongs to the YkuD family.</text>
</comment>
<keyword evidence="3" id="KW-0328">Glycosyltransferase</keyword>
<dbReference type="SUPFAM" id="SSF141523">
    <property type="entry name" value="L,D-transpeptidase catalytic domain-like"/>
    <property type="match status" value="1"/>
</dbReference>
<dbReference type="GO" id="GO:0008360">
    <property type="term" value="P:regulation of cell shape"/>
    <property type="evidence" value="ECO:0007669"/>
    <property type="project" value="UniProtKB-UniRule"/>
</dbReference>
<dbReference type="GO" id="GO:0016757">
    <property type="term" value="F:glycosyltransferase activity"/>
    <property type="evidence" value="ECO:0007669"/>
    <property type="project" value="UniProtKB-KW"/>
</dbReference>
<gene>
    <name evidence="12" type="ORF">SAMN05192530_12411</name>
</gene>
<evidence type="ECO:0000259" key="11">
    <source>
        <dbReference type="PROSITE" id="PS52029"/>
    </source>
</evidence>
<keyword evidence="13" id="KW-1185">Reference proteome</keyword>
<dbReference type="GO" id="GO:0018104">
    <property type="term" value="P:peptidoglycan-protein cross-linking"/>
    <property type="evidence" value="ECO:0007669"/>
    <property type="project" value="TreeGrafter"/>
</dbReference>
<evidence type="ECO:0000256" key="9">
    <source>
        <dbReference type="PROSITE-ProRule" id="PRU01373"/>
    </source>
</evidence>
<dbReference type="GO" id="GO:0005576">
    <property type="term" value="C:extracellular region"/>
    <property type="evidence" value="ECO:0007669"/>
    <property type="project" value="TreeGrafter"/>
</dbReference>
<dbReference type="Gene3D" id="2.40.440.10">
    <property type="entry name" value="L,D-transpeptidase catalytic domain-like"/>
    <property type="match status" value="1"/>
</dbReference>
<evidence type="ECO:0000256" key="5">
    <source>
        <dbReference type="ARBA" id="ARBA00022801"/>
    </source>
</evidence>
<dbReference type="PANTHER" id="PTHR30582">
    <property type="entry name" value="L,D-TRANSPEPTIDASE"/>
    <property type="match status" value="1"/>
</dbReference>
<evidence type="ECO:0000313" key="13">
    <source>
        <dbReference type="Proteomes" id="UP000198793"/>
    </source>
</evidence>
<feature type="domain" description="L,D-TPase catalytic" evidence="11">
    <location>
        <begin position="58"/>
        <end position="194"/>
    </location>
</feature>
<dbReference type="FunFam" id="2.40.440.10:FF:000002">
    <property type="entry name" value="L,D-transpeptidase ErfK/SrfK"/>
    <property type="match status" value="1"/>
</dbReference>
<dbReference type="PROSITE" id="PS52029">
    <property type="entry name" value="LD_TPASE"/>
    <property type="match status" value="1"/>
</dbReference>
<name>A0A1H0NLP5_9HYPH</name>
<sequence length="205" mass="22281">MLVGSLILTGCSTAGPSVVAPRDSSPRDRDAIAQSAPSRVPPRFRRQSVTYPSAYAPGTLVVDSTNRFLYLIEPNGRALRYGVGIGIGGFAWSGEGTIERKQAWPRWTPPAEMVARAPQLSRYQGGMAGGGINPLGARALYVYQNGHDTLYRLHGTSEWWTIGQSGSSGCIRLLNADVIDLYERVQLRARIVVLPQASRVRSRLG</sequence>
<keyword evidence="7 9" id="KW-0573">Peptidoglycan synthesis</keyword>
<dbReference type="InterPro" id="IPR038063">
    <property type="entry name" value="Transpep_catalytic_dom"/>
</dbReference>
<feature type="region of interest" description="Disordered" evidence="10">
    <location>
        <begin position="15"/>
        <end position="40"/>
    </location>
</feature>
<evidence type="ECO:0000313" key="12">
    <source>
        <dbReference type="EMBL" id="SDO93468.1"/>
    </source>
</evidence>
<evidence type="ECO:0000256" key="7">
    <source>
        <dbReference type="ARBA" id="ARBA00022984"/>
    </source>
</evidence>
<dbReference type="EMBL" id="FNIT01000024">
    <property type="protein sequence ID" value="SDO93468.1"/>
    <property type="molecule type" value="Genomic_DNA"/>
</dbReference>
<keyword evidence="8 9" id="KW-0961">Cell wall biogenesis/degradation</keyword>
<proteinExistence type="inferred from homology"/>
<dbReference type="GO" id="GO:0071972">
    <property type="term" value="F:peptidoglycan L,D-transpeptidase activity"/>
    <property type="evidence" value="ECO:0007669"/>
    <property type="project" value="TreeGrafter"/>
</dbReference>
<evidence type="ECO:0000256" key="2">
    <source>
        <dbReference type="ARBA" id="ARBA00005992"/>
    </source>
</evidence>
<dbReference type="InterPro" id="IPR005490">
    <property type="entry name" value="LD_TPept_cat_dom"/>
</dbReference>
<dbReference type="CDD" id="cd16913">
    <property type="entry name" value="YkuD_like"/>
    <property type="match status" value="1"/>
</dbReference>
<dbReference type="Proteomes" id="UP000198793">
    <property type="component" value="Unassembled WGS sequence"/>
</dbReference>
<evidence type="ECO:0000256" key="10">
    <source>
        <dbReference type="SAM" id="MobiDB-lite"/>
    </source>
</evidence>
<dbReference type="STRING" id="1166073.SAMN05192530_12411"/>
<evidence type="ECO:0000256" key="6">
    <source>
        <dbReference type="ARBA" id="ARBA00022960"/>
    </source>
</evidence>
<evidence type="ECO:0000256" key="3">
    <source>
        <dbReference type="ARBA" id="ARBA00022676"/>
    </source>
</evidence>
<dbReference type="Pfam" id="PF03734">
    <property type="entry name" value="YkuD"/>
    <property type="match status" value="1"/>
</dbReference>
<dbReference type="RefSeq" id="WP_244519776.1">
    <property type="nucleotide sequence ID" value="NZ_FNIT01000024.1"/>
</dbReference>
<dbReference type="AlphaFoldDB" id="A0A1H0NLP5"/>
<dbReference type="UniPathway" id="UPA00219"/>